<dbReference type="KEGG" id="cpae:CPAST_c40250"/>
<dbReference type="eggNOG" id="ENOG503248S">
    <property type="taxonomic scope" value="Bacteria"/>
</dbReference>
<gene>
    <name evidence="2" type="ORF">CLPA_c40250</name>
    <name evidence="3" type="ORF">CP6013_03189</name>
</gene>
<dbReference type="EMBL" id="JPGY02000001">
    <property type="protein sequence ID" value="KRU13933.1"/>
    <property type="molecule type" value="Genomic_DNA"/>
</dbReference>
<organism evidence="2 5">
    <name type="scientific">Clostridium pasteurianum DSM 525 = ATCC 6013</name>
    <dbReference type="NCBI Taxonomy" id="1262449"/>
    <lineage>
        <taxon>Bacteria</taxon>
        <taxon>Bacillati</taxon>
        <taxon>Bacillota</taxon>
        <taxon>Clostridia</taxon>
        <taxon>Eubacteriales</taxon>
        <taxon>Clostridiaceae</taxon>
        <taxon>Clostridium</taxon>
    </lineage>
</organism>
<dbReference type="Proteomes" id="UP000028042">
    <property type="component" value="Unassembled WGS sequence"/>
</dbReference>
<dbReference type="GeneID" id="93076100"/>
<dbReference type="KEGG" id="cpat:CLPA_c40250"/>
<protein>
    <submittedName>
        <fullName evidence="2">Uncharacterized protein</fullName>
    </submittedName>
</protein>
<accession>A0A0H3J963</accession>
<reference evidence="2 5" key="1">
    <citation type="journal article" date="2015" name="Genome Announc.">
        <title>Complete Genome Sequence of the Nitrogen-Fixing and Solvent-Producing Clostridium pasteurianum DSM 525.</title>
        <authorList>
            <person name="Poehlein A."/>
            <person name="Grosse-Honebrink A."/>
            <person name="Zhang Y."/>
            <person name="Minton N.P."/>
            <person name="Daniel R."/>
        </authorList>
    </citation>
    <scope>NUCLEOTIDE SEQUENCE [LARGE SCALE GENOMIC DNA]</scope>
    <source>
        <strain evidence="2">DSM 525</strain>
        <strain evidence="5">DSM 525 / ATCC 6013</strain>
    </source>
</reference>
<reference evidence="3 4" key="3">
    <citation type="journal article" name="Genome Announc.">
        <title>Improved Draft Genome Sequence of Clostridium pasteurianum Strain ATCC 6013 (DSM 525) Using a Hybrid Next-Generation Sequencing Approach.</title>
        <authorList>
            <person name="Pyne M.E."/>
            <person name="Utturkar S."/>
            <person name="Brown S.D."/>
            <person name="Moo-Young M."/>
            <person name="Chung D.A."/>
            <person name="Chou C.P."/>
        </authorList>
    </citation>
    <scope>NUCLEOTIDE SEQUENCE [LARGE SCALE GENOMIC DNA]</scope>
    <source>
        <strain evidence="3 4">ATCC 6013</strain>
    </source>
</reference>
<evidence type="ECO:0000256" key="1">
    <source>
        <dbReference type="SAM" id="MobiDB-lite"/>
    </source>
</evidence>
<evidence type="ECO:0000313" key="5">
    <source>
        <dbReference type="Proteomes" id="UP000030905"/>
    </source>
</evidence>
<evidence type="ECO:0000313" key="2">
    <source>
        <dbReference type="EMBL" id="AJA54042.1"/>
    </source>
</evidence>
<sequence length="139" mass="15575">MGIKDFMKKMADKQAETNRKIAEKREKHEIEMQEIKRKRDEMLDAMHPFSGSKKRLEKEYQKERLEQLKKDHVPFCPKCRSTNITFVTKKLSLGRAVVGGAIGSVAGPLGTAAGATMGGLSSKKGKVKCLNCGHTWKIK</sequence>
<name>A0A0H3J963_CLOPA</name>
<dbReference type="AlphaFoldDB" id="A0A0H3J963"/>
<evidence type="ECO:0000313" key="3">
    <source>
        <dbReference type="EMBL" id="KRU13933.1"/>
    </source>
</evidence>
<feature type="region of interest" description="Disordered" evidence="1">
    <location>
        <begin position="1"/>
        <end position="31"/>
    </location>
</feature>
<keyword evidence="5" id="KW-1185">Reference proteome</keyword>
<reference evidence="3" key="2">
    <citation type="submission" date="2015-10" db="EMBL/GenBank/DDBJ databases">
        <title>Improved Draft Genome Sequence of Clostridium pasteurianum Strain ATCC 6013 (DSM 525) Using a Hybrid Next-Generation Sequencing Approach.</title>
        <authorList>
            <person name="Pyne M.E."/>
            <person name="Utturkar S.M."/>
            <person name="Brown S.D."/>
            <person name="Moo-Young M."/>
            <person name="Chung D.A."/>
            <person name="Chou P.C."/>
        </authorList>
    </citation>
    <scope>NUCLEOTIDE SEQUENCE</scope>
    <source>
        <strain evidence="3">ATCC 6013</strain>
    </source>
</reference>
<dbReference type="PATRIC" id="fig|1262449.3.peg.2106"/>
<dbReference type="EMBL" id="CP009268">
    <property type="protein sequence ID" value="AJA54042.1"/>
    <property type="molecule type" value="Genomic_DNA"/>
</dbReference>
<evidence type="ECO:0000313" key="4">
    <source>
        <dbReference type="Proteomes" id="UP000028042"/>
    </source>
</evidence>
<dbReference type="Proteomes" id="UP000030905">
    <property type="component" value="Chromosome"/>
</dbReference>
<dbReference type="RefSeq" id="WP_003444989.1">
    <property type="nucleotide sequence ID" value="NZ_ANZB01000006.1"/>
</dbReference>
<proteinExistence type="predicted"/>